<gene>
    <name evidence="1" type="ORF">WMSIL1_LOCUS8100</name>
</gene>
<keyword evidence="2" id="KW-1185">Reference proteome</keyword>
<evidence type="ECO:0000313" key="1">
    <source>
        <dbReference type="EMBL" id="VUZ48927.1"/>
    </source>
</evidence>
<organism evidence="1 2">
    <name type="scientific">Hymenolepis diminuta</name>
    <name type="common">Rat tapeworm</name>
    <dbReference type="NCBI Taxonomy" id="6216"/>
    <lineage>
        <taxon>Eukaryota</taxon>
        <taxon>Metazoa</taxon>
        <taxon>Spiralia</taxon>
        <taxon>Lophotrochozoa</taxon>
        <taxon>Platyhelminthes</taxon>
        <taxon>Cestoda</taxon>
        <taxon>Eucestoda</taxon>
        <taxon>Cyclophyllidea</taxon>
        <taxon>Hymenolepididae</taxon>
        <taxon>Hymenolepis</taxon>
    </lineage>
</organism>
<dbReference type="Proteomes" id="UP000321570">
    <property type="component" value="Unassembled WGS sequence"/>
</dbReference>
<dbReference type="EMBL" id="CABIJS010000321">
    <property type="protein sequence ID" value="VUZ48927.1"/>
    <property type="molecule type" value="Genomic_DNA"/>
</dbReference>
<sequence>MFLLSQVFTILHQPELIRILTEAIFIGDLTLLFPPSKENSGSSADSTDASTPPSTFNVIAFLRAAHHGKRAVRLALPGYRLQAFIQTITACGVMDSGNELSPSLSEDIAQCSECIMKFQNRLKQNYEEHKPEDNGAGISLSQSNTELTSQIAMPPSGTGGGFTLTGRPFLRAVFRSLEVGPGTDYDTFFALSLLIAIKRNGGR</sequence>
<reference evidence="1 2" key="1">
    <citation type="submission" date="2019-07" db="EMBL/GenBank/DDBJ databases">
        <authorList>
            <person name="Jastrzebski P J."/>
            <person name="Paukszto L."/>
            <person name="Jastrzebski P J."/>
        </authorList>
    </citation>
    <scope>NUCLEOTIDE SEQUENCE [LARGE SCALE GENOMIC DNA]</scope>
    <source>
        <strain evidence="1 2">WMS-il1</strain>
    </source>
</reference>
<proteinExistence type="predicted"/>
<evidence type="ECO:0000313" key="2">
    <source>
        <dbReference type="Proteomes" id="UP000321570"/>
    </source>
</evidence>
<name>A0A564YNS9_HYMDI</name>
<accession>A0A564YNS9</accession>
<dbReference type="AlphaFoldDB" id="A0A564YNS9"/>
<protein>
    <submittedName>
        <fullName evidence="1">Uncharacterized protein</fullName>
    </submittedName>
</protein>